<keyword evidence="1" id="KW-0863">Zinc-finger</keyword>
<dbReference type="GO" id="GO:0008270">
    <property type="term" value="F:zinc ion binding"/>
    <property type="evidence" value="ECO:0007669"/>
    <property type="project" value="UniProtKB-KW"/>
</dbReference>
<feature type="compositionally biased region" description="Basic and acidic residues" evidence="2">
    <location>
        <begin position="823"/>
        <end position="834"/>
    </location>
</feature>
<feature type="region of interest" description="Disordered" evidence="2">
    <location>
        <begin position="552"/>
        <end position="580"/>
    </location>
</feature>
<dbReference type="PROSITE" id="PS50089">
    <property type="entry name" value="ZF_RING_2"/>
    <property type="match status" value="1"/>
</dbReference>
<dbReference type="GO" id="GO:0016567">
    <property type="term" value="P:protein ubiquitination"/>
    <property type="evidence" value="ECO:0007669"/>
    <property type="project" value="TreeGrafter"/>
</dbReference>
<proteinExistence type="predicted"/>
<feature type="domain" description="RING-type" evidence="3">
    <location>
        <begin position="28"/>
        <end position="69"/>
    </location>
</feature>
<dbReference type="Pfam" id="PF13920">
    <property type="entry name" value="zf-C3HC4_3"/>
    <property type="match status" value="1"/>
</dbReference>
<dbReference type="PANTHER" id="PTHR22938:SF0">
    <property type="entry name" value="E3 UBIQUITIN-PROTEIN LIGASE ZNF598"/>
    <property type="match status" value="1"/>
</dbReference>
<feature type="compositionally biased region" description="Polar residues" evidence="2">
    <location>
        <begin position="700"/>
        <end position="718"/>
    </location>
</feature>
<evidence type="ECO:0000256" key="1">
    <source>
        <dbReference type="PROSITE-ProRule" id="PRU00175"/>
    </source>
</evidence>
<dbReference type="GO" id="GO:0043022">
    <property type="term" value="F:ribosome binding"/>
    <property type="evidence" value="ECO:0007669"/>
    <property type="project" value="TreeGrafter"/>
</dbReference>
<dbReference type="Gene3D" id="3.30.40.10">
    <property type="entry name" value="Zinc/RING finger domain, C3HC4 (zinc finger)"/>
    <property type="match status" value="1"/>
</dbReference>
<evidence type="ECO:0000256" key="2">
    <source>
        <dbReference type="SAM" id="MobiDB-lite"/>
    </source>
</evidence>
<sequence>MTTTTTTPLTPQTRELVLENDPDAEGHCLVCYDTLEHTTKTPCQHDEICGVCHLRIRFLHQDKKCPICKTENNQVIVDQNKDPEYHAKTFDMYPIWGDNLGSDFHYQEDVGMFFRREYYETEIKPLFGYYCNEPNCDYDGKVLDKAQQNEQQQQQQGQNNNKSKNSSTPIRGLQDHLRVKHRLALCNLCVEHQRDFVARLPRFSPSKLKEHLTKGDGRGSGFEGHPLCEFCRPKRFYDLNDLHQHLNREHYKCHCCENQGLPNQFFKNYKSLEKHFDTRHFLCHDVQCLQARFVVFSNELDLRHHERQVHGGTSTGSSKIQLEFRVRRQTTTSEEAPSESDFNYDLDGQAFVPENLPQTHSNNTRGMTPVEVSDLPLHPLHVQRTAQLREQAAEWREANNSVEAFPTLEAAVAASADNNNASSTTPSLRFGWASGATLTRVSKKSDVGAVTEEAFPSLGPREGSRQRPTSGASAKLKANNRQLSAIQSAAAASTASWGGAAQPTAAASFPIASALAGGNMNRQANLTADNFPSLGPGAGGSSQPYAAANTLFKQQQQQKKAPSLDSPADFPPPPAASQKATVRDRMLGGGGRNTTSLNANVLQGPFPSLSTNAKATVGDMKATMGSVKYKALKRMTAEFASGSLDGQSYVDQAASLFERGYGDADFWKFLPSLLASCPNENDAQRALQYMEDLKRMKNAASNVESARTGAQQPASGSGWNAPPVPVAAGWNARAPVAPAPPIIRPGQGRGGVKKNAWGAGPAPSVTRAKKTPPALSVAAAAASATPSNGTATKFMAQEAKQQKWQQANGNVTNNNGKKKKGKQKNELRDLAFGK</sequence>
<dbReference type="Pfam" id="PF23230">
    <property type="entry name" value="zf-C2H2_13"/>
    <property type="match status" value="1"/>
</dbReference>
<feature type="compositionally biased region" description="Low complexity" evidence="2">
    <location>
        <begin position="797"/>
        <end position="815"/>
    </location>
</feature>
<feature type="region of interest" description="Disordered" evidence="2">
    <location>
        <begin position="146"/>
        <end position="170"/>
    </location>
</feature>
<dbReference type="GO" id="GO:0072344">
    <property type="term" value="P:rescue of stalled ribosome"/>
    <property type="evidence" value="ECO:0007669"/>
    <property type="project" value="InterPro"/>
</dbReference>
<evidence type="ECO:0000259" key="3">
    <source>
        <dbReference type="PROSITE" id="PS50089"/>
    </source>
</evidence>
<feature type="region of interest" description="Disordered" evidence="2">
    <location>
        <begin position="738"/>
        <end position="771"/>
    </location>
</feature>
<dbReference type="SUPFAM" id="SSF57850">
    <property type="entry name" value="RING/U-box"/>
    <property type="match status" value="1"/>
</dbReference>
<protein>
    <recommendedName>
        <fullName evidence="3">RING-type domain-containing protein</fullName>
    </recommendedName>
</protein>
<evidence type="ECO:0000313" key="4">
    <source>
        <dbReference type="EMBL" id="CAE0408182.1"/>
    </source>
</evidence>
<dbReference type="InterPro" id="IPR044288">
    <property type="entry name" value="ZNF598/HEL2"/>
</dbReference>
<dbReference type="InterPro" id="IPR056437">
    <property type="entry name" value="Znf-C2H2_ZNF598/HEL2"/>
</dbReference>
<feature type="region of interest" description="Disordered" evidence="2">
    <location>
        <begin position="443"/>
        <end position="477"/>
    </location>
</feature>
<dbReference type="AlphaFoldDB" id="A0A7S3P6E9"/>
<name>A0A7S3P6E9_9STRA</name>
<dbReference type="InterPro" id="IPR001841">
    <property type="entry name" value="Znf_RING"/>
</dbReference>
<keyword evidence="1" id="KW-0862">Zinc</keyword>
<dbReference type="EMBL" id="HBIM01006994">
    <property type="protein sequence ID" value="CAE0408182.1"/>
    <property type="molecule type" value="Transcribed_RNA"/>
</dbReference>
<organism evidence="4">
    <name type="scientific">Amphora coffeiformis</name>
    <dbReference type="NCBI Taxonomy" id="265554"/>
    <lineage>
        <taxon>Eukaryota</taxon>
        <taxon>Sar</taxon>
        <taxon>Stramenopiles</taxon>
        <taxon>Ochrophyta</taxon>
        <taxon>Bacillariophyta</taxon>
        <taxon>Bacillariophyceae</taxon>
        <taxon>Bacillariophycidae</taxon>
        <taxon>Thalassiophysales</taxon>
        <taxon>Catenulaceae</taxon>
        <taxon>Amphora</taxon>
    </lineage>
</organism>
<dbReference type="GO" id="GO:0061630">
    <property type="term" value="F:ubiquitin protein ligase activity"/>
    <property type="evidence" value="ECO:0007669"/>
    <property type="project" value="InterPro"/>
</dbReference>
<feature type="region of interest" description="Disordered" evidence="2">
    <location>
        <begin position="700"/>
        <end position="722"/>
    </location>
</feature>
<accession>A0A7S3P6E9</accession>
<reference evidence="4" key="1">
    <citation type="submission" date="2021-01" db="EMBL/GenBank/DDBJ databases">
        <authorList>
            <person name="Corre E."/>
            <person name="Pelletier E."/>
            <person name="Niang G."/>
            <person name="Scheremetjew M."/>
            <person name="Finn R."/>
            <person name="Kale V."/>
            <person name="Holt S."/>
            <person name="Cochrane G."/>
            <person name="Meng A."/>
            <person name="Brown T."/>
            <person name="Cohen L."/>
        </authorList>
    </citation>
    <scope>NUCLEOTIDE SEQUENCE</scope>
    <source>
        <strain evidence="4">CCMP127</strain>
    </source>
</reference>
<dbReference type="SMART" id="SM00355">
    <property type="entry name" value="ZnF_C2H2"/>
    <property type="match status" value="3"/>
</dbReference>
<feature type="compositionally biased region" description="Low complexity" evidence="2">
    <location>
        <begin position="148"/>
        <end position="161"/>
    </location>
</feature>
<keyword evidence="1" id="KW-0479">Metal-binding</keyword>
<gene>
    <name evidence="4" type="ORF">ACOF00016_LOCUS5954</name>
</gene>
<dbReference type="InterPro" id="IPR013087">
    <property type="entry name" value="Znf_C2H2_type"/>
</dbReference>
<feature type="region of interest" description="Disordered" evidence="2">
    <location>
        <begin position="797"/>
        <end position="834"/>
    </location>
</feature>
<dbReference type="InterPro" id="IPR013083">
    <property type="entry name" value="Znf_RING/FYVE/PHD"/>
</dbReference>
<dbReference type="PANTHER" id="PTHR22938">
    <property type="entry name" value="ZINC FINGER PROTEIN 598"/>
    <property type="match status" value="1"/>
</dbReference>